<evidence type="ECO:0000313" key="3">
    <source>
        <dbReference type="Proteomes" id="UP000649617"/>
    </source>
</evidence>
<protein>
    <submittedName>
        <fullName evidence="2">PLR1 protein</fullName>
    </submittedName>
</protein>
<gene>
    <name evidence="2" type="primary">PLR1</name>
    <name evidence="2" type="ORF">SPIL2461_LOCUS3930</name>
</gene>
<proteinExistence type="predicted"/>
<dbReference type="InterPro" id="IPR001478">
    <property type="entry name" value="PDZ"/>
</dbReference>
<evidence type="ECO:0000259" key="1">
    <source>
        <dbReference type="PROSITE" id="PS50106"/>
    </source>
</evidence>
<dbReference type="EMBL" id="CAJNIZ010004958">
    <property type="protein sequence ID" value="CAE7237585.1"/>
    <property type="molecule type" value="Genomic_DNA"/>
</dbReference>
<dbReference type="AlphaFoldDB" id="A0A812L1Z1"/>
<dbReference type="Pfam" id="PF17820">
    <property type="entry name" value="PDZ_6"/>
    <property type="match status" value="1"/>
</dbReference>
<sequence>MAQQISRDSFAKHASSVMVLTFELGVDSHGAQEKVLEAIDAADCSVLDIYIYLPAFCRSSIVPGPSKRAQRLLKAARASGLLEGLVQDALEVPVLRLLPPKLLDGAELQTPANIQSFGFRTVNLEGKVFVVESVVQDGWAQIFGMREADKILWINGLPTSALSWGEVLHWNCSGPLTMFIARSAGGSSRMEESCVLLFQAAWRVQRKGLGRRSLALLDPPAPLGLDPESWGERAGAAVGDKLRAIDQFRTDGLTDAKFAQLLLERPIRLTFDYWAGLWDQTRFTVLAGKADEQLGFRLANMPPAPYLAVEKVDDCSWAARMGVQSGDKLLAVYRRRTGEISAEQLVNMFKGFRPLRLTFSRLERFTVTVLQQERSMGVQTNSVPPAAFLEIRKVEPGSWGESAGIFVGDALVALNGQCLDNMARREFIRLMKEERPLSLTIDRNHGANSVVQFDRYTLTASLELGNFQV</sequence>
<feature type="domain" description="PDZ" evidence="1">
    <location>
        <begin position="366"/>
        <end position="433"/>
    </location>
</feature>
<dbReference type="Proteomes" id="UP000649617">
    <property type="component" value="Unassembled WGS sequence"/>
</dbReference>
<name>A0A812L1Z1_SYMPI</name>
<reference evidence="2" key="1">
    <citation type="submission" date="2021-02" db="EMBL/GenBank/DDBJ databases">
        <authorList>
            <person name="Dougan E. K."/>
            <person name="Rhodes N."/>
            <person name="Thang M."/>
            <person name="Chan C."/>
        </authorList>
    </citation>
    <scope>NUCLEOTIDE SEQUENCE</scope>
</reference>
<dbReference type="PROSITE" id="PS50106">
    <property type="entry name" value="PDZ"/>
    <property type="match status" value="1"/>
</dbReference>
<dbReference type="SUPFAM" id="SSF50156">
    <property type="entry name" value="PDZ domain-like"/>
    <property type="match status" value="3"/>
</dbReference>
<comment type="caution">
    <text evidence="2">The sequence shown here is derived from an EMBL/GenBank/DDBJ whole genome shotgun (WGS) entry which is preliminary data.</text>
</comment>
<dbReference type="Gene3D" id="2.30.42.10">
    <property type="match status" value="3"/>
</dbReference>
<organism evidence="2 3">
    <name type="scientific">Symbiodinium pilosum</name>
    <name type="common">Dinoflagellate</name>
    <dbReference type="NCBI Taxonomy" id="2952"/>
    <lineage>
        <taxon>Eukaryota</taxon>
        <taxon>Sar</taxon>
        <taxon>Alveolata</taxon>
        <taxon>Dinophyceae</taxon>
        <taxon>Suessiales</taxon>
        <taxon>Symbiodiniaceae</taxon>
        <taxon>Symbiodinium</taxon>
    </lineage>
</organism>
<accession>A0A812L1Z1</accession>
<evidence type="ECO:0000313" key="2">
    <source>
        <dbReference type="EMBL" id="CAE7237585.1"/>
    </source>
</evidence>
<keyword evidence="3" id="KW-1185">Reference proteome</keyword>
<dbReference type="SMART" id="SM00228">
    <property type="entry name" value="PDZ"/>
    <property type="match status" value="3"/>
</dbReference>
<dbReference type="OrthoDB" id="427534at2759"/>
<dbReference type="InterPro" id="IPR041489">
    <property type="entry name" value="PDZ_6"/>
</dbReference>
<dbReference type="InterPro" id="IPR036034">
    <property type="entry name" value="PDZ_sf"/>
</dbReference>